<dbReference type="FunFam" id="3.80.10.10:FF:000111">
    <property type="entry name" value="LRR receptor-like serine/threonine-protein kinase ERECTA"/>
    <property type="match status" value="1"/>
</dbReference>
<dbReference type="SMART" id="SM00369">
    <property type="entry name" value="LRR_TYP"/>
    <property type="match status" value="8"/>
</dbReference>
<evidence type="ECO:0000256" key="10">
    <source>
        <dbReference type="ARBA" id="ARBA00023136"/>
    </source>
</evidence>
<reference evidence="16" key="1">
    <citation type="submission" date="2018-04" db="EMBL/GenBank/DDBJ databases">
        <title>WGS assembly of Panicum hallii.</title>
        <authorList>
            <person name="Lovell J."/>
            <person name="Jenkins J."/>
            <person name="Lowry D."/>
            <person name="Mamidi S."/>
            <person name="Sreedasyam A."/>
            <person name="Weng X."/>
            <person name="Barry K."/>
            <person name="Bonette J."/>
            <person name="Campitelli B."/>
            <person name="Daum C."/>
            <person name="Gordon S."/>
            <person name="Gould B."/>
            <person name="Lipzen A."/>
            <person name="Macqueen A."/>
            <person name="Palacio-Mejia J."/>
            <person name="Plott C."/>
            <person name="Shakirov E."/>
            <person name="Shu S."/>
            <person name="Yoshinaga Y."/>
            <person name="Zane M."/>
            <person name="Rokhsar D."/>
            <person name="Grimwood J."/>
            <person name="Schmutz J."/>
            <person name="Juenger T."/>
        </authorList>
    </citation>
    <scope>NUCLEOTIDE SEQUENCE [LARGE SCALE GENOMIC DNA]</scope>
    <source>
        <strain evidence="16">FIL2</strain>
    </source>
</reference>
<keyword evidence="12" id="KW-0325">Glycoprotein</keyword>
<feature type="transmembrane region" description="Helical" evidence="13">
    <location>
        <begin position="901"/>
        <end position="924"/>
    </location>
</feature>
<dbReference type="FunFam" id="3.80.10.10:FF:000041">
    <property type="entry name" value="LRR receptor-like serine/threonine-protein kinase ERECTA"/>
    <property type="match status" value="1"/>
</dbReference>
<keyword evidence="4" id="KW-0433">Leucine-rich repeat</keyword>
<accession>A0A2S3HU69</accession>
<evidence type="ECO:0000313" key="16">
    <source>
        <dbReference type="EMBL" id="PAN29856.1"/>
    </source>
</evidence>
<dbReference type="Proteomes" id="UP000243499">
    <property type="component" value="Chromosome 5"/>
</dbReference>
<dbReference type="InterPro" id="IPR046956">
    <property type="entry name" value="RLP23-like"/>
</dbReference>
<protein>
    <recommendedName>
        <fullName evidence="15">Leucine-rich repeat-containing N-terminal plant-type domain-containing protein</fullName>
    </recommendedName>
</protein>
<keyword evidence="3" id="KW-1003">Cell membrane</keyword>
<dbReference type="Pfam" id="PF00560">
    <property type="entry name" value="LRR_1"/>
    <property type="match status" value="6"/>
</dbReference>
<evidence type="ECO:0000256" key="8">
    <source>
        <dbReference type="ARBA" id="ARBA00022737"/>
    </source>
</evidence>
<evidence type="ECO:0000256" key="13">
    <source>
        <dbReference type="SAM" id="Phobius"/>
    </source>
</evidence>
<dbReference type="InterPro" id="IPR003591">
    <property type="entry name" value="Leu-rich_rpt_typical-subtyp"/>
</dbReference>
<evidence type="ECO:0000259" key="15">
    <source>
        <dbReference type="Pfam" id="PF08263"/>
    </source>
</evidence>
<dbReference type="AlphaFoldDB" id="A0A2S3HU69"/>
<dbReference type="SUPFAM" id="SSF52058">
    <property type="entry name" value="L domain-like"/>
    <property type="match status" value="3"/>
</dbReference>
<keyword evidence="10 13" id="KW-0472">Membrane</keyword>
<evidence type="ECO:0000256" key="2">
    <source>
        <dbReference type="ARBA" id="ARBA00009592"/>
    </source>
</evidence>
<dbReference type="PROSITE" id="PS51450">
    <property type="entry name" value="LRR"/>
    <property type="match status" value="1"/>
</dbReference>
<comment type="similarity">
    <text evidence="2">Belongs to the RLP family.</text>
</comment>
<evidence type="ECO:0000256" key="4">
    <source>
        <dbReference type="ARBA" id="ARBA00022614"/>
    </source>
</evidence>
<dbReference type="FunFam" id="3.80.10.10:FF:000649">
    <property type="entry name" value="Leucine Rich Repeat family protein"/>
    <property type="match status" value="1"/>
</dbReference>
<dbReference type="PANTHER" id="PTHR48063">
    <property type="entry name" value="LRR RECEPTOR-LIKE KINASE"/>
    <property type="match status" value="1"/>
</dbReference>
<keyword evidence="5" id="KW-1070">Brassinosteroid signaling pathway</keyword>
<evidence type="ECO:0000256" key="3">
    <source>
        <dbReference type="ARBA" id="ARBA00022475"/>
    </source>
</evidence>
<dbReference type="InterPro" id="IPR013210">
    <property type="entry name" value="LRR_N_plant-typ"/>
</dbReference>
<gene>
    <name evidence="16" type="ORF">PAHAL_5G254600</name>
</gene>
<dbReference type="EMBL" id="CM008050">
    <property type="protein sequence ID" value="PAN29856.1"/>
    <property type="molecule type" value="Genomic_DNA"/>
</dbReference>
<evidence type="ECO:0000256" key="5">
    <source>
        <dbReference type="ARBA" id="ARBA00022626"/>
    </source>
</evidence>
<name>A0A2S3HU69_9POAL</name>
<dbReference type="SMART" id="SM00365">
    <property type="entry name" value="LRR_SD22"/>
    <property type="match status" value="4"/>
</dbReference>
<keyword evidence="8" id="KW-0677">Repeat</keyword>
<comment type="subcellular location">
    <subcellularLocation>
        <location evidence="1">Cell membrane</location>
        <topology evidence="1">Single-pass type I membrane protein</topology>
    </subcellularLocation>
</comment>
<feature type="domain" description="Leucine-rich repeat-containing N-terminal plant-type" evidence="15">
    <location>
        <begin position="44"/>
        <end position="81"/>
    </location>
</feature>
<dbReference type="PANTHER" id="PTHR48063:SF93">
    <property type="entry name" value="LEUCINE-RICH REPEAT-CONTAINING N-TERMINAL PLANT-TYPE DOMAIN-CONTAINING PROTEIN"/>
    <property type="match status" value="1"/>
</dbReference>
<dbReference type="InterPro" id="IPR001611">
    <property type="entry name" value="Leu-rich_rpt"/>
</dbReference>
<dbReference type="GO" id="GO:0009742">
    <property type="term" value="P:brassinosteroid mediated signaling pathway"/>
    <property type="evidence" value="ECO:0007669"/>
    <property type="project" value="UniProtKB-KW"/>
</dbReference>
<evidence type="ECO:0000256" key="14">
    <source>
        <dbReference type="SAM" id="SignalP"/>
    </source>
</evidence>
<dbReference type="Pfam" id="PF08263">
    <property type="entry name" value="LRRNT_2"/>
    <property type="match status" value="1"/>
</dbReference>
<evidence type="ECO:0000256" key="1">
    <source>
        <dbReference type="ARBA" id="ARBA00004251"/>
    </source>
</evidence>
<dbReference type="FunFam" id="3.80.10.10:FF:001347">
    <property type="entry name" value="LRR receptor-like serine/threonine-protein kinase GSO2"/>
    <property type="match status" value="1"/>
</dbReference>
<evidence type="ECO:0000256" key="9">
    <source>
        <dbReference type="ARBA" id="ARBA00022989"/>
    </source>
</evidence>
<feature type="chain" id="PRO_5015577394" description="Leucine-rich repeat-containing N-terminal plant-type domain-containing protein" evidence="14">
    <location>
        <begin position="30"/>
        <end position="959"/>
    </location>
</feature>
<dbReference type="Gramene" id="PAN29856">
    <property type="protein sequence ID" value="PAN29856"/>
    <property type="gene ID" value="PAHAL_5G254600"/>
</dbReference>
<keyword evidence="7 14" id="KW-0732">Signal</keyword>
<sequence length="959" mass="106248">MAERNLLHVLVLLTAWFLLLFLEIQPTAAAPAAPVTRRSIRCVPHERDALLAFRAGLTDPDGYLSSWRGEDCCRWKAVRCSNRTGRVVQLRLRSLEDVNSSIGFRGGRRSSPLLELKSLRTLDLRFNNFDGASVPEFVGGLRSLRYLYISNSKFGGWVPPQLGNLSKLLCLDLNTVNGDADIYSADLAWLSRLTALKYLDLSKVNLSKATDWAHVVNRLPSLVTLNLRFCELQNVIPSPVHVNLTSLQHLDLGGNHFSSSLGAKNLLWDLPRLLDLDMGMCGLQGSIPEQVGNMTSITRLDLSDNNLTGTIPTTFKNLHNLEELSLYGNNINGPVAVLLERLPTENRLQELLLFENSLSGNLPNQLGHLRNLTRLDLSNNGLSGNVPTGISELTKLTDLLLGFNNLEGTITEMHFAKTASLSNLQLCDNSLSMVFQQSWVPPFKLVVADFRSCNLGPKFPEWLRSQNSIYALAISNTSIAGPIPHWFWITFSRAGHLDLSRNKISGRLSPEMFGKMEAGTMDFSGNFLVGSIPKLSPKLEYLDLSLNNLSGPLPSDFTAPMLSALILFRNSLSGRIPYTFCHMKEIEFIDLSGNLLEGPFPNCREQSNTGNLTKQLKVLNLNGNNLFGEFPVFLQNCPELFLLDLANNQFYGNLPIWIADKLPSLAFLSLRSNLFFGGIPLQLASLKDLQYLDIAHNNISGTVPESFVEFIAMTRSPADNDSLSDYNTYGESFDEVDVVLPYADTLSVVTKGQQLGFTTEIMYMVNLDLSCNSLTGQLPSEIGKLAALKSLNLSWNHLSGIIPGSIGRLHALESLDLSHNELSGEIPTTLSEITSLSHLNLSYNSLRGKIPSGNQLQALDDQASIYIGNPSLCGPPLSRNCSETDFTPAAPEGHKERGDTISFFLAMGCGYIMGLWAIFCLFLFKQNWRAVCFAFSDHLYDRVYVQVALGWVFLTRRKL</sequence>
<proteinExistence type="inferred from homology"/>
<organism evidence="16">
    <name type="scientific">Panicum hallii</name>
    <dbReference type="NCBI Taxonomy" id="206008"/>
    <lineage>
        <taxon>Eukaryota</taxon>
        <taxon>Viridiplantae</taxon>
        <taxon>Streptophyta</taxon>
        <taxon>Embryophyta</taxon>
        <taxon>Tracheophyta</taxon>
        <taxon>Spermatophyta</taxon>
        <taxon>Magnoliopsida</taxon>
        <taxon>Liliopsida</taxon>
        <taxon>Poales</taxon>
        <taxon>Poaceae</taxon>
        <taxon>PACMAD clade</taxon>
        <taxon>Panicoideae</taxon>
        <taxon>Panicodae</taxon>
        <taxon>Paniceae</taxon>
        <taxon>Panicinae</taxon>
        <taxon>Panicum</taxon>
        <taxon>Panicum sect. Panicum</taxon>
    </lineage>
</organism>
<dbReference type="Gene3D" id="3.80.10.10">
    <property type="entry name" value="Ribonuclease Inhibitor"/>
    <property type="match status" value="3"/>
</dbReference>
<keyword evidence="11" id="KW-0675">Receptor</keyword>
<dbReference type="Pfam" id="PF13855">
    <property type="entry name" value="LRR_8"/>
    <property type="match status" value="2"/>
</dbReference>
<evidence type="ECO:0000256" key="12">
    <source>
        <dbReference type="ARBA" id="ARBA00023180"/>
    </source>
</evidence>
<evidence type="ECO:0000256" key="11">
    <source>
        <dbReference type="ARBA" id="ARBA00023170"/>
    </source>
</evidence>
<evidence type="ECO:0000256" key="7">
    <source>
        <dbReference type="ARBA" id="ARBA00022729"/>
    </source>
</evidence>
<dbReference type="GO" id="GO:0005886">
    <property type="term" value="C:plasma membrane"/>
    <property type="evidence" value="ECO:0007669"/>
    <property type="project" value="UniProtKB-SubCell"/>
</dbReference>
<dbReference type="PRINTS" id="PR00019">
    <property type="entry name" value="LEURICHRPT"/>
</dbReference>
<feature type="signal peptide" evidence="14">
    <location>
        <begin position="1"/>
        <end position="29"/>
    </location>
</feature>
<keyword evidence="6 13" id="KW-0812">Transmembrane</keyword>
<dbReference type="InterPro" id="IPR032675">
    <property type="entry name" value="LRR_dom_sf"/>
</dbReference>
<keyword evidence="9 13" id="KW-1133">Transmembrane helix</keyword>
<evidence type="ECO:0000256" key="6">
    <source>
        <dbReference type="ARBA" id="ARBA00022692"/>
    </source>
</evidence>